<evidence type="ECO:0000313" key="2">
    <source>
        <dbReference type="EMBL" id="ABK26136.1"/>
    </source>
</evidence>
<dbReference type="OMA" id="CEVECAA"/>
<dbReference type="PANTHER" id="PTHR33108">
    <property type="entry name" value="OS01G0745000 PROTEIN"/>
    <property type="match status" value="1"/>
</dbReference>
<feature type="region of interest" description="Disordered" evidence="1">
    <location>
        <begin position="118"/>
        <end position="164"/>
    </location>
</feature>
<sequence>MAGTGASSETAPGLYVTKIASSNPPQSCEVECAACECCGLTEECTPAYIARVRERFCGRWICGLCGEAVKDELCRSDRLIGMEEALEAHMTFCMQFRANPAVRLVGAMRQLLRKSLDSSSLPRGGLRSNPTSPRVLKKDLDRPGLTRATSDFSTLARSQAERYE</sequence>
<organism evidence="2">
    <name type="scientific">Picea sitchensis</name>
    <name type="common">Sitka spruce</name>
    <name type="synonym">Pinus sitchensis</name>
    <dbReference type="NCBI Taxonomy" id="3332"/>
    <lineage>
        <taxon>Eukaryota</taxon>
        <taxon>Viridiplantae</taxon>
        <taxon>Streptophyta</taxon>
        <taxon>Embryophyta</taxon>
        <taxon>Tracheophyta</taxon>
        <taxon>Spermatophyta</taxon>
        <taxon>Pinopsida</taxon>
        <taxon>Pinidae</taxon>
        <taxon>Conifers I</taxon>
        <taxon>Pinales</taxon>
        <taxon>Pinaceae</taxon>
        <taxon>Picea</taxon>
    </lineage>
</organism>
<dbReference type="Pfam" id="PF07911">
    <property type="entry name" value="DUF1677"/>
    <property type="match status" value="1"/>
</dbReference>
<dbReference type="InterPro" id="IPR012876">
    <property type="entry name" value="DUF1677_pln"/>
</dbReference>
<dbReference type="PANTHER" id="PTHR33108:SF14">
    <property type="entry name" value="OS01G0745000 PROTEIN"/>
    <property type="match status" value="1"/>
</dbReference>
<dbReference type="EMBL" id="EF086880">
    <property type="protein sequence ID" value="ABK26136.1"/>
    <property type="molecule type" value="mRNA"/>
</dbReference>
<proteinExistence type="evidence at transcript level"/>
<accession>A9NZS5</accession>
<evidence type="ECO:0000256" key="1">
    <source>
        <dbReference type="SAM" id="MobiDB-lite"/>
    </source>
</evidence>
<dbReference type="AlphaFoldDB" id="A9NZS5"/>
<name>A9NZS5_PICSI</name>
<evidence type="ECO:0008006" key="3">
    <source>
        <dbReference type="Google" id="ProtNLM"/>
    </source>
</evidence>
<feature type="compositionally biased region" description="Polar residues" evidence="1">
    <location>
        <begin position="147"/>
        <end position="157"/>
    </location>
</feature>
<reference evidence="2" key="1">
    <citation type="journal article" date="2008" name="BMC Genomics">
        <title>A conifer genomics resource of 200,000 spruce (Picea spp.) ESTs and 6,464 high-quality, sequence-finished full-length cDNAs for Sitka spruce (Picea sitchensis).</title>
        <authorList>
            <person name="Ralph S.G."/>
            <person name="Chun H.J."/>
            <person name="Kolosova N."/>
            <person name="Cooper D."/>
            <person name="Oddy C."/>
            <person name="Ritland C.E."/>
            <person name="Kirkpatrick R."/>
            <person name="Moore R."/>
            <person name="Barber S."/>
            <person name="Holt R.A."/>
            <person name="Jones S.J."/>
            <person name="Marra M.A."/>
            <person name="Douglas C.J."/>
            <person name="Ritland K."/>
            <person name="Bohlmann J."/>
        </authorList>
    </citation>
    <scope>NUCLEOTIDE SEQUENCE</scope>
    <source>
        <tissue evidence="2">Green portion of the leader tissue</tissue>
    </source>
</reference>
<protein>
    <recommendedName>
        <fullName evidence="3">DUF1677 family protein</fullName>
    </recommendedName>
</protein>